<feature type="transmembrane region" description="Helical" evidence="1">
    <location>
        <begin position="6"/>
        <end position="23"/>
    </location>
</feature>
<dbReference type="AlphaFoldDB" id="A0A0L0WF96"/>
<evidence type="ECO:0000313" key="3">
    <source>
        <dbReference type="Proteomes" id="UP000037267"/>
    </source>
</evidence>
<organism evidence="2 3">
    <name type="scientific">Gottschalkia purinilytica</name>
    <name type="common">Clostridium purinilyticum</name>
    <dbReference type="NCBI Taxonomy" id="1503"/>
    <lineage>
        <taxon>Bacteria</taxon>
        <taxon>Bacillati</taxon>
        <taxon>Bacillota</taxon>
        <taxon>Tissierellia</taxon>
        <taxon>Tissierellales</taxon>
        <taxon>Gottschalkiaceae</taxon>
        <taxon>Gottschalkia</taxon>
    </lineage>
</organism>
<keyword evidence="1" id="KW-0812">Transmembrane</keyword>
<dbReference type="EMBL" id="LGSS01000001">
    <property type="protein sequence ID" value="KNF10106.1"/>
    <property type="molecule type" value="Genomic_DNA"/>
</dbReference>
<proteinExistence type="predicted"/>
<evidence type="ECO:0008006" key="4">
    <source>
        <dbReference type="Google" id="ProtNLM"/>
    </source>
</evidence>
<accession>A0A0L0WF96</accession>
<dbReference type="Proteomes" id="UP000037267">
    <property type="component" value="Unassembled WGS sequence"/>
</dbReference>
<sequence length="126" mass="15328">MFDKILIALVTLLLLYDLIDNIIRFKKKTYSTKIFYFIRKDDNEIEKPSNVSKIINVFFIFILMMFNNERLGDIVFFGFFIYSWITINIFNILSYMRDKKRYIINDIIGFNVIMLSLLFLIWLFIF</sequence>
<keyword evidence="1" id="KW-0472">Membrane</keyword>
<gene>
    <name evidence="2" type="ORF">CLPU_1c02710</name>
</gene>
<feature type="transmembrane region" description="Helical" evidence="1">
    <location>
        <begin position="74"/>
        <end position="95"/>
    </location>
</feature>
<protein>
    <recommendedName>
        <fullName evidence="4">DUF4181 domain-containing protein</fullName>
    </recommendedName>
</protein>
<evidence type="ECO:0000256" key="1">
    <source>
        <dbReference type="SAM" id="Phobius"/>
    </source>
</evidence>
<reference evidence="3" key="1">
    <citation type="submission" date="2015-07" db="EMBL/GenBank/DDBJ databases">
        <title>Draft genome sequence of the purine-degrading Gottschalkia purinilyticum DSM 1384 (formerly Clostridium purinilyticum).</title>
        <authorList>
            <person name="Poehlein A."/>
            <person name="Schiel-Bengelsdorf B."/>
            <person name="Bengelsdorf F.R."/>
            <person name="Daniel R."/>
            <person name="Duerre P."/>
        </authorList>
    </citation>
    <scope>NUCLEOTIDE SEQUENCE [LARGE SCALE GENOMIC DNA]</scope>
    <source>
        <strain evidence="3">DSM 1384</strain>
    </source>
</reference>
<evidence type="ECO:0000313" key="2">
    <source>
        <dbReference type="EMBL" id="KNF10106.1"/>
    </source>
</evidence>
<feature type="transmembrane region" description="Helical" evidence="1">
    <location>
        <begin position="50"/>
        <end position="68"/>
    </location>
</feature>
<feature type="transmembrane region" description="Helical" evidence="1">
    <location>
        <begin position="107"/>
        <end position="125"/>
    </location>
</feature>
<keyword evidence="3" id="KW-1185">Reference proteome</keyword>
<name>A0A0L0WF96_GOTPU</name>
<comment type="caution">
    <text evidence="2">The sequence shown here is derived from an EMBL/GenBank/DDBJ whole genome shotgun (WGS) entry which is preliminary data.</text>
</comment>
<keyword evidence="1" id="KW-1133">Transmembrane helix</keyword>